<organism evidence="3 4">
    <name type="scientific">Pseudosporangium ferrugineum</name>
    <dbReference type="NCBI Taxonomy" id="439699"/>
    <lineage>
        <taxon>Bacteria</taxon>
        <taxon>Bacillati</taxon>
        <taxon>Actinomycetota</taxon>
        <taxon>Actinomycetes</taxon>
        <taxon>Micromonosporales</taxon>
        <taxon>Micromonosporaceae</taxon>
        <taxon>Pseudosporangium</taxon>
    </lineage>
</organism>
<evidence type="ECO:0000313" key="4">
    <source>
        <dbReference type="Proteomes" id="UP000239209"/>
    </source>
</evidence>
<proteinExistence type="predicted"/>
<reference evidence="3 4" key="1">
    <citation type="submission" date="2018-03" db="EMBL/GenBank/DDBJ databases">
        <title>Genomic Encyclopedia of Archaeal and Bacterial Type Strains, Phase II (KMG-II): from individual species to whole genera.</title>
        <authorList>
            <person name="Goeker M."/>
        </authorList>
    </citation>
    <scope>NUCLEOTIDE SEQUENCE [LARGE SCALE GENOMIC DNA]</scope>
    <source>
        <strain evidence="3 4">DSM 45348</strain>
    </source>
</reference>
<dbReference type="PANTHER" id="PTHR46832:SF1">
    <property type="entry name" value="5'-METHYLTHIOADENOSINE_S-ADENOSYLHOMOCYSTEINE NUCLEOSIDASE"/>
    <property type="match status" value="1"/>
</dbReference>
<dbReference type="InterPro" id="IPR000845">
    <property type="entry name" value="Nucleoside_phosphorylase_d"/>
</dbReference>
<sequence length="383" mass="40717">MTRPVVVLTALDLEYDAVRERLTGVEPHVHPMGTRFERGTMTGSSCEIVLGLVGKGNHPSAVIAERAMTEFDPEAVIFTGVAGALWPSIGLGDVVVATHVYAYHGGTSESDAFRIRPRVWEIPHACDQLARHLEREQGWATGLTGGVPKVRFGPIAAGEVVLDSASSPEAARIRDHYNDALAVEMESAGVAQAAHLNRSLPAVVVRGISDRADGTKVHTDGENWQPRAAANAAAFALALARELGPQNGSSPRRPRKGTGDASMPGSVRNVAKGNAHVGFQAHTVHQATVYGAPGNPAREEFHDQIADLRALLRKAHEAGDVDTDTYRAAEQEIDTAAADVPPADANARSRATTALRKLRGLLLDWTDLATRVAGLMSALRGMS</sequence>
<evidence type="ECO:0000313" key="3">
    <source>
        <dbReference type="EMBL" id="PRY31542.1"/>
    </source>
</evidence>
<dbReference type="Proteomes" id="UP000239209">
    <property type="component" value="Unassembled WGS sequence"/>
</dbReference>
<dbReference type="GO" id="GO:0005829">
    <property type="term" value="C:cytosol"/>
    <property type="evidence" value="ECO:0007669"/>
    <property type="project" value="TreeGrafter"/>
</dbReference>
<dbReference type="OrthoDB" id="44283at2"/>
<feature type="domain" description="Nucleoside phosphorylase" evidence="2">
    <location>
        <begin position="5"/>
        <end position="240"/>
    </location>
</feature>
<dbReference type="Pfam" id="PF01048">
    <property type="entry name" value="PNP_UDP_1"/>
    <property type="match status" value="1"/>
</dbReference>
<comment type="caution">
    <text evidence="3">The sequence shown here is derived from an EMBL/GenBank/DDBJ whole genome shotgun (WGS) entry which is preliminary data.</text>
</comment>
<keyword evidence="4" id="KW-1185">Reference proteome</keyword>
<dbReference type="GO" id="GO:0008930">
    <property type="term" value="F:methylthioadenosine nucleosidase activity"/>
    <property type="evidence" value="ECO:0007669"/>
    <property type="project" value="TreeGrafter"/>
</dbReference>
<name>A0A2T0SDP9_9ACTN</name>
<dbReference type="PANTHER" id="PTHR46832">
    <property type="entry name" value="5'-METHYLTHIOADENOSINE/S-ADENOSYLHOMOCYSTEINE NUCLEOSIDASE"/>
    <property type="match status" value="1"/>
</dbReference>
<dbReference type="GO" id="GO:0019284">
    <property type="term" value="P:L-methionine salvage from S-adenosylmethionine"/>
    <property type="evidence" value="ECO:0007669"/>
    <property type="project" value="TreeGrafter"/>
</dbReference>
<dbReference type="InterPro" id="IPR035994">
    <property type="entry name" value="Nucleoside_phosphorylase_sf"/>
</dbReference>
<dbReference type="EMBL" id="PVZG01000003">
    <property type="protein sequence ID" value="PRY31542.1"/>
    <property type="molecule type" value="Genomic_DNA"/>
</dbReference>
<feature type="region of interest" description="Disordered" evidence="1">
    <location>
        <begin position="243"/>
        <end position="266"/>
    </location>
</feature>
<dbReference type="AlphaFoldDB" id="A0A2T0SDP9"/>
<accession>A0A2T0SDP9</accession>
<gene>
    <name evidence="3" type="ORF">CLV70_103430</name>
</gene>
<dbReference type="RefSeq" id="WP_106125998.1">
    <property type="nucleotide sequence ID" value="NZ_PVZG01000003.1"/>
</dbReference>
<dbReference type="GO" id="GO:0009116">
    <property type="term" value="P:nucleoside metabolic process"/>
    <property type="evidence" value="ECO:0007669"/>
    <property type="project" value="InterPro"/>
</dbReference>
<dbReference type="SUPFAM" id="SSF53167">
    <property type="entry name" value="Purine and uridine phosphorylases"/>
    <property type="match status" value="1"/>
</dbReference>
<dbReference type="GO" id="GO:0008782">
    <property type="term" value="F:adenosylhomocysteine nucleosidase activity"/>
    <property type="evidence" value="ECO:0007669"/>
    <property type="project" value="TreeGrafter"/>
</dbReference>
<protein>
    <submittedName>
        <fullName evidence="3">5'-methylthioadenosine/S-adenosylhomocysteine nucleosidase</fullName>
    </submittedName>
</protein>
<evidence type="ECO:0000256" key="1">
    <source>
        <dbReference type="SAM" id="MobiDB-lite"/>
    </source>
</evidence>
<dbReference type="Gene3D" id="3.40.50.1580">
    <property type="entry name" value="Nucleoside phosphorylase domain"/>
    <property type="match status" value="1"/>
</dbReference>
<evidence type="ECO:0000259" key="2">
    <source>
        <dbReference type="Pfam" id="PF01048"/>
    </source>
</evidence>
<dbReference type="CDD" id="cd09008">
    <property type="entry name" value="MTAN"/>
    <property type="match status" value="1"/>
</dbReference>